<dbReference type="Proteomes" id="UP001054945">
    <property type="component" value="Unassembled WGS sequence"/>
</dbReference>
<protein>
    <submittedName>
        <fullName evidence="3">Uncharacterized protein</fullName>
    </submittedName>
</protein>
<evidence type="ECO:0000313" key="4">
    <source>
        <dbReference type="Proteomes" id="UP001054945"/>
    </source>
</evidence>
<name>A0AAV4Y8C8_CAEEX</name>
<keyword evidence="2" id="KW-1133">Transmembrane helix</keyword>
<comment type="caution">
    <text evidence="3">The sequence shown here is derived from an EMBL/GenBank/DDBJ whole genome shotgun (WGS) entry which is preliminary data.</text>
</comment>
<evidence type="ECO:0000256" key="2">
    <source>
        <dbReference type="SAM" id="Phobius"/>
    </source>
</evidence>
<keyword evidence="2" id="KW-0812">Transmembrane</keyword>
<feature type="transmembrane region" description="Helical" evidence="2">
    <location>
        <begin position="70"/>
        <end position="87"/>
    </location>
</feature>
<evidence type="ECO:0000313" key="3">
    <source>
        <dbReference type="EMBL" id="GIZ03662.1"/>
    </source>
</evidence>
<keyword evidence="2" id="KW-0472">Membrane</keyword>
<reference evidence="3 4" key="1">
    <citation type="submission" date="2021-06" db="EMBL/GenBank/DDBJ databases">
        <title>Caerostris extrusa draft genome.</title>
        <authorList>
            <person name="Kono N."/>
            <person name="Arakawa K."/>
        </authorList>
    </citation>
    <scope>NUCLEOTIDE SEQUENCE [LARGE SCALE GENOMIC DNA]</scope>
</reference>
<sequence length="110" mass="12937">MTLRRLTIHPTPSQLSHAPLPSGRRHKLTNIVPHFRVSFPQLGDHSICLSFRSFRDRAISTFHHHLLLKGLSYSTLLILLYVFIYLISKKYSTRIRCGMLKFNKFFTRKL</sequence>
<organism evidence="3 4">
    <name type="scientific">Caerostris extrusa</name>
    <name type="common">Bark spider</name>
    <name type="synonym">Caerostris bankana</name>
    <dbReference type="NCBI Taxonomy" id="172846"/>
    <lineage>
        <taxon>Eukaryota</taxon>
        <taxon>Metazoa</taxon>
        <taxon>Ecdysozoa</taxon>
        <taxon>Arthropoda</taxon>
        <taxon>Chelicerata</taxon>
        <taxon>Arachnida</taxon>
        <taxon>Araneae</taxon>
        <taxon>Araneomorphae</taxon>
        <taxon>Entelegynae</taxon>
        <taxon>Araneoidea</taxon>
        <taxon>Araneidae</taxon>
        <taxon>Caerostris</taxon>
    </lineage>
</organism>
<accession>A0AAV4Y8C8</accession>
<keyword evidence="4" id="KW-1185">Reference proteome</keyword>
<proteinExistence type="predicted"/>
<dbReference type="EMBL" id="BPLR01001634">
    <property type="protein sequence ID" value="GIZ03662.1"/>
    <property type="molecule type" value="Genomic_DNA"/>
</dbReference>
<gene>
    <name evidence="3" type="ORF">CEXT_398311</name>
</gene>
<evidence type="ECO:0000256" key="1">
    <source>
        <dbReference type="SAM" id="MobiDB-lite"/>
    </source>
</evidence>
<feature type="region of interest" description="Disordered" evidence="1">
    <location>
        <begin position="1"/>
        <end position="24"/>
    </location>
</feature>
<dbReference type="AlphaFoldDB" id="A0AAV4Y8C8"/>